<comment type="cofactor">
    <cofactor evidence="1 9">
        <name>heme</name>
        <dbReference type="ChEBI" id="CHEBI:30413"/>
    </cofactor>
</comment>
<evidence type="ECO:0000256" key="5">
    <source>
        <dbReference type="ARBA" id="ARBA00022723"/>
    </source>
</evidence>
<dbReference type="InterPro" id="IPR036396">
    <property type="entry name" value="Cyt_P450_sf"/>
</dbReference>
<dbReference type="GO" id="GO:0004497">
    <property type="term" value="F:monooxygenase activity"/>
    <property type="evidence" value="ECO:0007669"/>
    <property type="project" value="UniProtKB-KW"/>
</dbReference>
<sequence>MSQTQFPVDFHHSQVLSDRILAFLHAHPLEISVTLAITSLGGYALRHLVMPSYYPNIDGPSSNNLAFGNMTDIFDAHGIGFYDELQDKYGSVCKVKGMLGKENLFVSDPRFLHEVLVKGADVTFSHEQSFHDFNGATLGQGLFATNGSVHKAQRKMLNPVFTSKHMKSLVSVFDTIAQNMRSSIIKDIGGGQRKEIDMLRWCSATALELIGQAGIGHTFGVLEGGDSAYSLAIKDFLPAATTLSHLMSFLPLFYNLRPAVLKRKLAEWAPLSSVRRLKRIVDVQDEQAQLILEQKKKSLSSELAVFDEDSHDIMSVLLKANMEADEKDRLPEDQLLGQMNTLIFAGHETTSGALARILQILATNSAIQDRLRAELLGAPAKLAYDDLHNLPYLDALCRETLRLYPPLAMIRREAVVDCTVPLRYPIKGKNGEEIREIQVKKGTTIYVSIKGANRSKETWGQDADVFRPERWLEKLPESVTDAKTPGIYSSMLTFSGGPRACIGFKFSVLELKTVLSTLVKSFKFEVGSTKAIWLMGGTMVPYIEGTKELLEEGNHPTMPLKVSVL</sequence>
<dbReference type="SUPFAM" id="SSF48264">
    <property type="entry name" value="Cytochrome P450"/>
    <property type="match status" value="1"/>
</dbReference>
<keyword evidence="7 9" id="KW-0408">Iron</keyword>
<keyword evidence="6 10" id="KW-0560">Oxidoreductase</keyword>
<dbReference type="EMBL" id="CAJMWQ010001169">
    <property type="protein sequence ID" value="CAE6438562.1"/>
    <property type="molecule type" value="Genomic_DNA"/>
</dbReference>
<dbReference type="GO" id="GO:0016705">
    <property type="term" value="F:oxidoreductase activity, acting on paired donors, with incorporation or reduction of molecular oxygen"/>
    <property type="evidence" value="ECO:0007669"/>
    <property type="project" value="InterPro"/>
</dbReference>
<evidence type="ECO:0000256" key="10">
    <source>
        <dbReference type="RuleBase" id="RU000461"/>
    </source>
</evidence>
<comment type="similarity">
    <text evidence="3 10">Belongs to the cytochrome P450 family.</text>
</comment>
<dbReference type="AlphaFoldDB" id="A0A8H2XYX2"/>
<comment type="caution">
    <text evidence="11">The sequence shown here is derived from an EMBL/GenBank/DDBJ whole genome shotgun (WGS) entry which is preliminary data.</text>
</comment>
<dbReference type="InterPro" id="IPR050121">
    <property type="entry name" value="Cytochrome_P450_monoxygenase"/>
</dbReference>
<evidence type="ECO:0000256" key="2">
    <source>
        <dbReference type="ARBA" id="ARBA00005179"/>
    </source>
</evidence>
<evidence type="ECO:0000256" key="9">
    <source>
        <dbReference type="PIRSR" id="PIRSR602403-1"/>
    </source>
</evidence>
<evidence type="ECO:0000313" key="11">
    <source>
        <dbReference type="EMBL" id="CAE6438562.1"/>
    </source>
</evidence>
<accession>A0A8H2XYX2</accession>
<reference evidence="11" key="1">
    <citation type="submission" date="2021-01" db="EMBL/GenBank/DDBJ databases">
        <authorList>
            <person name="Kaushik A."/>
        </authorList>
    </citation>
    <scope>NUCLEOTIDE SEQUENCE</scope>
    <source>
        <strain evidence="11">AG1-1B</strain>
    </source>
</reference>
<dbReference type="PRINTS" id="PR00385">
    <property type="entry name" value="P450"/>
</dbReference>
<dbReference type="GO" id="GO:0020037">
    <property type="term" value="F:heme binding"/>
    <property type="evidence" value="ECO:0007669"/>
    <property type="project" value="InterPro"/>
</dbReference>
<evidence type="ECO:0000313" key="12">
    <source>
        <dbReference type="Proteomes" id="UP000663826"/>
    </source>
</evidence>
<dbReference type="PRINTS" id="PR00465">
    <property type="entry name" value="EP450IV"/>
</dbReference>
<name>A0A8H2XYX2_9AGAM</name>
<keyword evidence="8 10" id="KW-0503">Monooxygenase</keyword>
<dbReference type="Gene3D" id="1.10.630.10">
    <property type="entry name" value="Cytochrome P450"/>
    <property type="match status" value="1"/>
</dbReference>
<protein>
    <submittedName>
        <fullName evidence="11">Uncharacterized protein</fullName>
    </submittedName>
</protein>
<dbReference type="InterPro" id="IPR001128">
    <property type="entry name" value="Cyt_P450"/>
</dbReference>
<comment type="pathway">
    <text evidence="2">Secondary metabolite biosynthesis.</text>
</comment>
<dbReference type="GO" id="GO:0005506">
    <property type="term" value="F:iron ion binding"/>
    <property type="evidence" value="ECO:0007669"/>
    <property type="project" value="InterPro"/>
</dbReference>
<evidence type="ECO:0000256" key="1">
    <source>
        <dbReference type="ARBA" id="ARBA00001971"/>
    </source>
</evidence>
<organism evidence="11 12">
    <name type="scientific">Rhizoctonia solani</name>
    <dbReference type="NCBI Taxonomy" id="456999"/>
    <lineage>
        <taxon>Eukaryota</taxon>
        <taxon>Fungi</taxon>
        <taxon>Dikarya</taxon>
        <taxon>Basidiomycota</taxon>
        <taxon>Agaricomycotina</taxon>
        <taxon>Agaricomycetes</taxon>
        <taxon>Cantharellales</taxon>
        <taxon>Ceratobasidiaceae</taxon>
        <taxon>Rhizoctonia</taxon>
    </lineage>
</organism>
<evidence type="ECO:0000256" key="7">
    <source>
        <dbReference type="ARBA" id="ARBA00023004"/>
    </source>
</evidence>
<dbReference type="InterPro" id="IPR017972">
    <property type="entry name" value="Cyt_P450_CS"/>
</dbReference>
<keyword evidence="5 9" id="KW-0479">Metal-binding</keyword>
<dbReference type="PANTHER" id="PTHR24305">
    <property type="entry name" value="CYTOCHROME P450"/>
    <property type="match status" value="1"/>
</dbReference>
<dbReference type="Pfam" id="PF00067">
    <property type="entry name" value="p450"/>
    <property type="match status" value="1"/>
</dbReference>
<dbReference type="PANTHER" id="PTHR24305:SF166">
    <property type="entry name" value="CYTOCHROME P450 12A4, MITOCHONDRIAL-RELATED"/>
    <property type="match status" value="1"/>
</dbReference>
<dbReference type="Proteomes" id="UP000663826">
    <property type="component" value="Unassembled WGS sequence"/>
</dbReference>
<evidence type="ECO:0000256" key="6">
    <source>
        <dbReference type="ARBA" id="ARBA00023002"/>
    </source>
</evidence>
<proteinExistence type="inferred from homology"/>
<dbReference type="InterPro" id="IPR002403">
    <property type="entry name" value="Cyt_P450_E_grp-IV"/>
</dbReference>
<dbReference type="CDD" id="cd11069">
    <property type="entry name" value="CYP_FUM15-like"/>
    <property type="match status" value="1"/>
</dbReference>
<feature type="binding site" description="axial binding residue" evidence="9">
    <location>
        <position position="501"/>
    </location>
    <ligand>
        <name>heme</name>
        <dbReference type="ChEBI" id="CHEBI:30413"/>
    </ligand>
    <ligandPart>
        <name>Fe</name>
        <dbReference type="ChEBI" id="CHEBI:18248"/>
    </ligandPart>
</feature>
<evidence type="ECO:0000256" key="4">
    <source>
        <dbReference type="ARBA" id="ARBA00022617"/>
    </source>
</evidence>
<keyword evidence="4 9" id="KW-0349">Heme</keyword>
<dbReference type="PROSITE" id="PS00086">
    <property type="entry name" value="CYTOCHROME_P450"/>
    <property type="match status" value="1"/>
</dbReference>
<evidence type="ECO:0000256" key="8">
    <source>
        <dbReference type="ARBA" id="ARBA00023033"/>
    </source>
</evidence>
<gene>
    <name evidence="11" type="ORF">RDB_LOCUS66969</name>
</gene>
<evidence type="ECO:0000256" key="3">
    <source>
        <dbReference type="ARBA" id="ARBA00010617"/>
    </source>
</evidence>